<feature type="region of interest" description="Disordered" evidence="6">
    <location>
        <begin position="1"/>
        <end position="26"/>
    </location>
</feature>
<keyword evidence="8" id="KW-1185">Reference proteome</keyword>
<reference evidence="7 8" key="1">
    <citation type="submission" date="2024-02" db="EMBL/GenBank/DDBJ databases">
        <authorList>
            <consortium name="ELIXIR-Norway"/>
            <consortium name="Elixir Norway"/>
        </authorList>
    </citation>
    <scope>NUCLEOTIDE SEQUENCE [LARGE SCALE GENOMIC DNA]</scope>
</reference>
<organism evidence="7 8">
    <name type="scientific">Sphagnum troendelagicum</name>
    <dbReference type="NCBI Taxonomy" id="128251"/>
    <lineage>
        <taxon>Eukaryota</taxon>
        <taxon>Viridiplantae</taxon>
        <taxon>Streptophyta</taxon>
        <taxon>Embryophyta</taxon>
        <taxon>Bryophyta</taxon>
        <taxon>Sphagnophytina</taxon>
        <taxon>Sphagnopsida</taxon>
        <taxon>Sphagnales</taxon>
        <taxon>Sphagnaceae</taxon>
        <taxon>Sphagnum</taxon>
    </lineage>
</organism>
<dbReference type="PANTHER" id="PTHR14781:SF0">
    <property type="entry name" value="INTRAFLAGELLAR TRANSPORT PROTEIN 56"/>
    <property type="match status" value="1"/>
</dbReference>
<evidence type="ECO:0000256" key="2">
    <source>
        <dbReference type="ARBA" id="ARBA00007834"/>
    </source>
</evidence>
<protein>
    <recommendedName>
        <fullName evidence="9">Tetratricopeptide repeat protein 26</fullName>
    </recommendedName>
</protein>
<dbReference type="Proteomes" id="UP001497512">
    <property type="component" value="Chromosome 1"/>
</dbReference>
<gene>
    <name evidence="7" type="ORF">CSSPTR1EN2_LOCUS304</name>
</gene>
<sequence>MILSKARTSVSSHGDRSKLHSSSQSKRASVPDLLRLLEARDYTGAITLLQFKRLEDAGDRKLMEWLAYAHFHHGEHDKALLLYKELLEIPDTDPMYHTYAAACLFYMADYSEAHEAALQGPECPLQIRIQFQIAHRQNDETKLLECHAKLGESMEDQLCLASIHYLRTHYQESTDIYKRILLENRDWLALNVYIALCYCNLDYYDVSLEVLDEYLQVHPESALAVNVKACNNYKLFSGKAAEADLKALEETLKGPTENELVKHNHVVFRSGENALQALPPLLGILPEAKLNLIIYYLQNNELQEAYNMVKELEPSTPQEYVVKAVSYASLGQEIENAEMLKQAQHYFQLVGSSASECDTIPGRQCMASCFFLLKQFDDALIYLKSIKAYSEAQDEFNWNYGIAKAAVGAYQEAEQALLLVSNEHYRSDYYYQAWLCRCFIMAGKASLAWDHNVQMEASEESFSLLLLIANECYKTGQYLYAAKAFDGLERMDESPEYWEGKRGACIGVFQMVISGKEPKESLIVVLELLRNTNNSQVDYISRIMRRWGRENGLLNFSEF</sequence>
<keyword evidence="3" id="KW-0677">Repeat</keyword>
<evidence type="ECO:0000313" key="8">
    <source>
        <dbReference type="Proteomes" id="UP001497512"/>
    </source>
</evidence>
<evidence type="ECO:0000256" key="5">
    <source>
        <dbReference type="ARBA" id="ARBA00023273"/>
    </source>
</evidence>
<dbReference type="InterPro" id="IPR030511">
    <property type="entry name" value="TTC26"/>
</dbReference>
<evidence type="ECO:0000313" key="7">
    <source>
        <dbReference type="EMBL" id="CAK9189653.1"/>
    </source>
</evidence>
<evidence type="ECO:0000256" key="4">
    <source>
        <dbReference type="ARBA" id="ARBA00022803"/>
    </source>
</evidence>
<evidence type="ECO:0000256" key="6">
    <source>
        <dbReference type="SAM" id="MobiDB-lite"/>
    </source>
</evidence>
<dbReference type="SUPFAM" id="SSF48452">
    <property type="entry name" value="TPR-like"/>
    <property type="match status" value="2"/>
</dbReference>
<feature type="compositionally biased region" description="Polar residues" evidence="6">
    <location>
        <begin position="1"/>
        <end position="12"/>
    </location>
</feature>
<keyword evidence="4" id="KW-0802">TPR repeat</keyword>
<dbReference type="Gene3D" id="1.25.40.10">
    <property type="entry name" value="Tetratricopeptide repeat domain"/>
    <property type="match status" value="2"/>
</dbReference>
<keyword evidence="5" id="KW-0966">Cell projection</keyword>
<dbReference type="PANTHER" id="PTHR14781">
    <property type="entry name" value="INTRAFLAGELLAR TRANSPORT PROTEIN 56"/>
    <property type="match status" value="1"/>
</dbReference>
<dbReference type="EMBL" id="OZ019893">
    <property type="protein sequence ID" value="CAK9189653.1"/>
    <property type="molecule type" value="Genomic_DNA"/>
</dbReference>
<name>A0ABP0T882_9BRYO</name>
<evidence type="ECO:0008006" key="9">
    <source>
        <dbReference type="Google" id="ProtNLM"/>
    </source>
</evidence>
<comment type="similarity">
    <text evidence="2">Belongs to the IFT56 family.</text>
</comment>
<proteinExistence type="inferred from homology"/>
<evidence type="ECO:0000256" key="3">
    <source>
        <dbReference type="ARBA" id="ARBA00022737"/>
    </source>
</evidence>
<dbReference type="InterPro" id="IPR011990">
    <property type="entry name" value="TPR-like_helical_dom_sf"/>
</dbReference>
<comment type="subcellular location">
    <subcellularLocation>
        <location evidence="1">Cell projection</location>
        <location evidence="1">Cilium</location>
    </subcellularLocation>
</comment>
<accession>A0ABP0T882</accession>
<evidence type="ECO:0000256" key="1">
    <source>
        <dbReference type="ARBA" id="ARBA00004138"/>
    </source>
</evidence>